<evidence type="ECO:0000256" key="2">
    <source>
        <dbReference type="ARBA" id="ARBA00022801"/>
    </source>
</evidence>
<dbReference type="InterPro" id="IPR033140">
    <property type="entry name" value="Lipase_GDXG_put_SER_AS"/>
</dbReference>
<evidence type="ECO:0000259" key="4">
    <source>
        <dbReference type="Pfam" id="PF07859"/>
    </source>
</evidence>
<dbReference type="GO" id="GO:0016787">
    <property type="term" value="F:hydrolase activity"/>
    <property type="evidence" value="ECO:0007669"/>
    <property type="project" value="UniProtKB-KW"/>
</dbReference>
<dbReference type="FunFam" id="3.40.50.1820:FF:000089">
    <property type="entry name" value="Alpha/beta hydrolase"/>
    <property type="match status" value="1"/>
</dbReference>
<comment type="similarity">
    <text evidence="1">Belongs to the 'GDXG' lipolytic enzyme family.</text>
</comment>
<protein>
    <submittedName>
        <fullName evidence="5">Lipase</fullName>
    </submittedName>
</protein>
<gene>
    <name evidence="5" type="ORF">RMCFA_2997</name>
</gene>
<dbReference type="AlphaFoldDB" id="A0A100WQR8"/>
<evidence type="ECO:0000313" key="6">
    <source>
        <dbReference type="Proteomes" id="UP000069705"/>
    </source>
</evidence>
<dbReference type="Pfam" id="PF07859">
    <property type="entry name" value="Abhydrolase_3"/>
    <property type="match status" value="1"/>
</dbReference>
<dbReference type="Proteomes" id="UP000069705">
    <property type="component" value="Unassembled WGS sequence"/>
</dbReference>
<evidence type="ECO:0000256" key="3">
    <source>
        <dbReference type="PROSITE-ProRule" id="PRU10038"/>
    </source>
</evidence>
<feature type="active site" evidence="3">
    <location>
        <position position="172"/>
    </location>
</feature>
<dbReference type="PANTHER" id="PTHR48081:SF8">
    <property type="entry name" value="ALPHA_BETA HYDROLASE FOLD-3 DOMAIN-CONTAINING PROTEIN-RELATED"/>
    <property type="match status" value="1"/>
</dbReference>
<feature type="domain" description="Alpha/beta hydrolase fold-3" evidence="4">
    <location>
        <begin position="94"/>
        <end position="299"/>
    </location>
</feature>
<keyword evidence="2" id="KW-0378">Hydrolase</keyword>
<proteinExistence type="inferred from homology"/>
<dbReference type="EMBL" id="BCSZ01000030">
    <property type="protein sequence ID" value="GAT02885.1"/>
    <property type="molecule type" value="Genomic_DNA"/>
</dbReference>
<reference evidence="5 6" key="1">
    <citation type="journal article" date="2016" name="Genome Announc.">
        <title>Draft Genome Sequences of Five Rapidly Growing Mycobacterium Species, M. thermoresistibile, M. fortuitum subsp. acetamidolyticum, M. canariasense, M. brisbanense, and M. novocastrense.</title>
        <authorList>
            <person name="Katahira K."/>
            <person name="Ogura Y."/>
            <person name="Gotoh Y."/>
            <person name="Hayashi T."/>
        </authorList>
    </citation>
    <scope>NUCLEOTIDE SEQUENCE [LARGE SCALE GENOMIC DNA]</scope>
    <source>
        <strain evidence="5 6">JCM6368</strain>
    </source>
</reference>
<evidence type="ECO:0000313" key="5">
    <source>
        <dbReference type="EMBL" id="GAT02885.1"/>
    </source>
</evidence>
<reference evidence="6" key="2">
    <citation type="submission" date="2016-02" db="EMBL/GenBank/DDBJ databases">
        <title>Draft genome sequence of five rapidly growing Mycobacterium species.</title>
        <authorList>
            <person name="Katahira K."/>
            <person name="Gotou Y."/>
            <person name="Iida K."/>
            <person name="Ogura Y."/>
            <person name="Hayashi T."/>
        </authorList>
    </citation>
    <scope>NUCLEOTIDE SEQUENCE [LARGE SCALE GENOMIC DNA]</scope>
    <source>
        <strain evidence="6">JCM6368</strain>
    </source>
</reference>
<name>A0A100WQR8_MYCFO</name>
<evidence type="ECO:0000256" key="1">
    <source>
        <dbReference type="ARBA" id="ARBA00010515"/>
    </source>
</evidence>
<dbReference type="InterPro" id="IPR013094">
    <property type="entry name" value="AB_hydrolase_3"/>
</dbReference>
<dbReference type="SUPFAM" id="SSF53474">
    <property type="entry name" value="alpha/beta-Hydrolases"/>
    <property type="match status" value="1"/>
</dbReference>
<dbReference type="InterPro" id="IPR050300">
    <property type="entry name" value="GDXG_lipolytic_enzyme"/>
</dbReference>
<organism evidence="5 6">
    <name type="scientific">Mycolicibacterium fortuitum subsp. acetamidolyticum</name>
    <dbReference type="NCBI Taxonomy" id="144550"/>
    <lineage>
        <taxon>Bacteria</taxon>
        <taxon>Bacillati</taxon>
        <taxon>Actinomycetota</taxon>
        <taxon>Actinomycetes</taxon>
        <taxon>Mycobacteriales</taxon>
        <taxon>Mycobacteriaceae</taxon>
        <taxon>Mycolicibacterium</taxon>
    </lineage>
</organism>
<sequence length="336" mass="36252">MWFRARYGQPDEQADMKVDPEVAALLPVLNTGFPAVETMSGPEARAAVRSRYTPPLQARRIGSVQDRSIPGPHGRIPVRIYRPEAPSGVPAPMVVFAHGGGFVFCDLDTHDDLCRSLSAGIGAVVISVDYRLAPESPWPAAADDMYGAVCWAARCADELDGDATKIVVAGDSAGGNLAAVTALLARDLGGPDVACQALLYPVIAADFGTESYLRFATGFYNTRAAMEWYWDQYVPDTRDRAHPHAAPIHADLCGLPPAVVFTAGLDPLNSEGEDYAEALAAEGVPVVHRNYAGAIHGFMTMPSLTLAVTARRQVCEDIRTVLDRYPVRSWWMSKPL</sequence>
<dbReference type="PANTHER" id="PTHR48081">
    <property type="entry name" value="AB HYDROLASE SUPERFAMILY PROTEIN C4A8.06C"/>
    <property type="match status" value="1"/>
</dbReference>
<accession>A0A100WQR8</accession>
<dbReference type="InterPro" id="IPR029058">
    <property type="entry name" value="AB_hydrolase_fold"/>
</dbReference>
<comment type="caution">
    <text evidence="5">The sequence shown here is derived from an EMBL/GenBank/DDBJ whole genome shotgun (WGS) entry which is preliminary data.</text>
</comment>
<dbReference type="PROSITE" id="PS01174">
    <property type="entry name" value="LIPASE_GDXG_SER"/>
    <property type="match status" value="1"/>
</dbReference>
<dbReference type="Gene3D" id="3.40.50.1820">
    <property type="entry name" value="alpha/beta hydrolase"/>
    <property type="match status" value="1"/>
</dbReference>